<protein>
    <recommendedName>
        <fullName evidence="4">15-oxoprostaglandin 13-reductase</fullName>
        <ecNumber evidence="2">1.3.1.48</ecNumber>
    </recommendedName>
    <alternativeName>
        <fullName evidence="4">15-oxoprostaglandin 13-reductase</fullName>
    </alternativeName>
</protein>
<evidence type="ECO:0000256" key="7">
    <source>
        <dbReference type="ARBA" id="ARBA00049070"/>
    </source>
</evidence>
<organism evidence="11">
    <name type="scientific">Darwinula stevensoni</name>
    <dbReference type="NCBI Taxonomy" id="69355"/>
    <lineage>
        <taxon>Eukaryota</taxon>
        <taxon>Metazoa</taxon>
        <taxon>Ecdysozoa</taxon>
        <taxon>Arthropoda</taxon>
        <taxon>Crustacea</taxon>
        <taxon>Oligostraca</taxon>
        <taxon>Ostracoda</taxon>
        <taxon>Podocopa</taxon>
        <taxon>Podocopida</taxon>
        <taxon>Darwinulocopina</taxon>
        <taxon>Darwinuloidea</taxon>
        <taxon>Darwinulidae</taxon>
        <taxon>Darwinula</taxon>
    </lineage>
</organism>
<dbReference type="EMBL" id="LR899669">
    <property type="protein sequence ID" value="CAD7241586.1"/>
    <property type="molecule type" value="Genomic_DNA"/>
</dbReference>
<gene>
    <name evidence="11" type="ORF">DSTB1V02_LOCUS1574</name>
</gene>
<name>A0A7R8X8E5_9CRUS</name>
<evidence type="ECO:0000259" key="10">
    <source>
        <dbReference type="Pfam" id="PF16884"/>
    </source>
</evidence>
<dbReference type="InterPro" id="IPR011032">
    <property type="entry name" value="GroES-like_sf"/>
</dbReference>
<dbReference type="GO" id="GO:0047522">
    <property type="term" value="F:15-oxoprostaglandin 13-reductase [NAD(P)+] activity"/>
    <property type="evidence" value="ECO:0007669"/>
    <property type="project" value="UniProtKB-EC"/>
</dbReference>
<dbReference type="EC" id="1.3.1.48" evidence="2"/>
<evidence type="ECO:0000256" key="4">
    <source>
        <dbReference type="ARBA" id="ARBA00033119"/>
    </source>
</evidence>
<dbReference type="GO" id="GO:0006693">
    <property type="term" value="P:prostaglandin metabolic process"/>
    <property type="evidence" value="ECO:0007669"/>
    <property type="project" value="TreeGrafter"/>
</dbReference>
<keyword evidence="8" id="KW-1133">Transmembrane helix</keyword>
<evidence type="ECO:0000313" key="12">
    <source>
        <dbReference type="Proteomes" id="UP000677054"/>
    </source>
</evidence>
<evidence type="ECO:0000256" key="1">
    <source>
        <dbReference type="ARBA" id="ARBA00010460"/>
    </source>
</evidence>
<feature type="transmembrane region" description="Helical" evidence="8">
    <location>
        <begin position="355"/>
        <end position="376"/>
    </location>
</feature>
<comment type="catalytic activity">
    <reaction evidence="7">
        <text>13,14-dihydro-15-oxo-prostaglandin E1 + NADP(+) = 15-oxoprostaglandin E1 + NADPH + H(+)</text>
        <dbReference type="Rhea" id="RHEA:50584"/>
        <dbReference type="ChEBI" id="CHEBI:15378"/>
        <dbReference type="ChEBI" id="CHEBI:57401"/>
        <dbReference type="ChEBI" id="CHEBI:57783"/>
        <dbReference type="ChEBI" id="CHEBI:58349"/>
        <dbReference type="ChEBI" id="CHEBI:133408"/>
    </reaction>
    <physiologicalReaction direction="right-to-left" evidence="7">
        <dbReference type="Rhea" id="RHEA:50586"/>
    </physiologicalReaction>
</comment>
<dbReference type="Pfam" id="PF16884">
    <property type="entry name" value="ADH_N_2"/>
    <property type="match status" value="1"/>
</dbReference>
<keyword evidence="8" id="KW-0812">Transmembrane</keyword>
<reference evidence="11" key="1">
    <citation type="submission" date="2020-11" db="EMBL/GenBank/DDBJ databases">
        <authorList>
            <person name="Tran Van P."/>
        </authorList>
    </citation>
    <scope>NUCLEOTIDE SEQUENCE</scope>
</reference>
<dbReference type="SUPFAM" id="SSF51735">
    <property type="entry name" value="NAD(P)-binding Rossmann-fold domains"/>
    <property type="match status" value="1"/>
</dbReference>
<dbReference type="Pfam" id="PF00107">
    <property type="entry name" value="ADH_zinc_N"/>
    <property type="match status" value="1"/>
</dbReference>
<dbReference type="InterPro" id="IPR045010">
    <property type="entry name" value="MDR_fam"/>
</dbReference>
<evidence type="ECO:0000256" key="8">
    <source>
        <dbReference type="SAM" id="Phobius"/>
    </source>
</evidence>
<dbReference type="EMBL" id="CAJPEV010000152">
    <property type="protein sequence ID" value="CAG0881454.1"/>
    <property type="molecule type" value="Genomic_DNA"/>
</dbReference>
<keyword evidence="8" id="KW-0472">Membrane</keyword>
<comment type="catalytic activity">
    <reaction evidence="6">
        <text>13,14-dihydro-15-oxo-PGF2alpha + NADP(+) = 15-oxoprostaglandin F2alpha + NADPH + H(+)</text>
        <dbReference type="Rhea" id="RHEA:50588"/>
        <dbReference type="ChEBI" id="CHEBI:15378"/>
        <dbReference type="ChEBI" id="CHEBI:57783"/>
        <dbReference type="ChEBI" id="CHEBI:58349"/>
        <dbReference type="ChEBI" id="CHEBI:133374"/>
        <dbReference type="ChEBI" id="CHEBI:133409"/>
    </reaction>
    <physiologicalReaction direction="right-to-left" evidence="6">
        <dbReference type="Rhea" id="RHEA:50590"/>
    </physiologicalReaction>
</comment>
<evidence type="ECO:0000259" key="9">
    <source>
        <dbReference type="Pfam" id="PF00107"/>
    </source>
</evidence>
<keyword evidence="12" id="KW-1185">Reference proteome</keyword>
<dbReference type="InterPro" id="IPR013149">
    <property type="entry name" value="ADH-like_C"/>
</dbReference>
<evidence type="ECO:0000256" key="5">
    <source>
        <dbReference type="ARBA" id="ARBA00047878"/>
    </source>
</evidence>
<dbReference type="InterPro" id="IPR036291">
    <property type="entry name" value="NAD(P)-bd_dom_sf"/>
</dbReference>
<proteinExistence type="inferred from homology"/>
<dbReference type="InterPro" id="IPR041694">
    <property type="entry name" value="ADH_N_2"/>
</dbReference>
<dbReference type="PANTHER" id="PTHR43205">
    <property type="entry name" value="PROSTAGLANDIN REDUCTASE"/>
    <property type="match status" value="1"/>
</dbReference>
<feature type="domain" description="Oxidoreductase N-terminal" evidence="10">
    <location>
        <begin position="53"/>
        <end position="138"/>
    </location>
</feature>
<dbReference type="SUPFAM" id="SSF50129">
    <property type="entry name" value="GroES-like"/>
    <property type="match status" value="1"/>
</dbReference>
<evidence type="ECO:0000256" key="2">
    <source>
        <dbReference type="ARBA" id="ARBA00011981"/>
    </source>
</evidence>
<comment type="catalytic activity">
    <reaction evidence="5">
        <text>13,14-dihydro-15-oxo-prostaglandin F1alpha + NADP(+) = 15-oxoprostaglandin F1alpha + NADPH + H(+)</text>
        <dbReference type="Rhea" id="RHEA:50592"/>
        <dbReference type="ChEBI" id="CHEBI:15378"/>
        <dbReference type="ChEBI" id="CHEBI:57783"/>
        <dbReference type="ChEBI" id="CHEBI:58349"/>
        <dbReference type="ChEBI" id="CHEBI:79072"/>
        <dbReference type="ChEBI" id="CHEBI:133411"/>
    </reaction>
    <physiologicalReaction direction="right-to-left" evidence="5">
        <dbReference type="Rhea" id="RHEA:50594"/>
    </physiologicalReaction>
</comment>
<sequence>MIRQIGKEVGKILQGKVCLVPVAEFMLPAKQNMSSQKEVKNFQAFFRSRPGENGEPEEEHFGYRESEYPGVVTPGNILVRTLLLSIDPAQRCQMNEDTGVDYISPWKIGEAIQGLGGLGVVCESQSNHFKKGNIVTNIGLKWPWELFFLMEESNLTHVDDNVIKKAIHLPLSCIGLVGLTALLGVRVMGQISPNGTENVVVSSAAGATGSLAAQIAKLDGARRVIGLTGSDPKCEILVKELGLHGAINYKTENILARIQELCPEGVDVYFDNVGGTISDLIIRQMNPGGRIVLCGQISTYNQDVPYPPPISEDTQAILVERNIKRDRFLVLNYIEKFPQAIHELTQLVMEDKIKVCLLVFIGVAFIFEAYLSLMFYHQMMFF</sequence>
<dbReference type="OrthoDB" id="809632at2759"/>
<comment type="similarity">
    <text evidence="1">Belongs to the NADP-dependent oxidoreductase L4BD family.</text>
</comment>
<evidence type="ECO:0000256" key="3">
    <source>
        <dbReference type="ARBA" id="ARBA00023002"/>
    </source>
</evidence>
<dbReference type="AlphaFoldDB" id="A0A7R8X8E5"/>
<dbReference type="Gene3D" id="3.40.50.720">
    <property type="entry name" value="NAD(P)-binding Rossmann-like Domain"/>
    <property type="match status" value="1"/>
</dbReference>
<dbReference type="FunFam" id="3.40.50.720:FF:000121">
    <property type="entry name" value="Prostaglandin reductase 2"/>
    <property type="match status" value="1"/>
</dbReference>
<evidence type="ECO:0000256" key="6">
    <source>
        <dbReference type="ARBA" id="ARBA00048290"/>
    </source>
</evidence>
<dbReference type="Proteomes" id="UP000677054">
    <property type="component" value="Unassembled WGS sequence"/>
</dbReference>
<accession>A0A7R8X8E5</accession>
<feature type="domain" description="Alcohol dehydrogenase-like C-terminal" evidence="9">
    <location>
        <begin position="208"/>
        <end position="343"/>
    </location>
</feature>
<keyword evidence="3" id="KW-0560">Oxidoreductase</keyword>
<dbReference type="Gene3D" id="3.90.180.10">
    <property type="entry name" value="Medium-chain alcohol dehydrogenases, catalytic domain"/>
    <property type="match status" value="1"/>
</dbReference>
<evidence type="ECO:0000313" key="11">
    <source>
        <dbReference type="EMBL" id="CAD7241586.1"/>
    </source>
</evidence>
<dbReference type="PANTHER" id="PTHR43205:SF5">
    <property type="entry name" value="PROSTAGLANDIN REDUCTASE 2"/>
    <property type="match status" value="1"/>
</dbReference>